<dbReference type="PROSITE" id="PS50931">
    <property type="entry name" value="HTH_LYSR"/>
    <property type="match status" value="1"/>
</dbReference>
<dbReference type="SUPFAM" id="SSF46785">
    <property type="entry name" value="Winged helix' DNA-binding domain"/>
    <property type="match status" value="1"/>
</dbReference>
<dbReference type="Gene3D" id="1.10.10.10">
    <property type="entry name" value="Winged helix-like DNA-binding domain superfamily/Winged helix DNA-binding domain"/>
    <property type="match status" value="1"/>
</dbReference>
<dbReference type="PANTHER" id="PTHR30126:SF40">
    <property type="entry name" value="HTH-TYPE TRANSCRIPTIONAL REGULATOR GLTR"/>
    <property type="match status" value="1"/>
</dbReference>
<dbReference type="FunFam" id="1.10.10.10:FF:000001">
    <property type="entry name" value="LysR family transcriptional regulator"/>
    <property type="match status" value="1"/>
</dbReference>
<accession>A0A2G6KIV1</accession>
<keyword evidence="4" id="KW-0804">Transcription</keyword>
<evidence type="ECO:0000256" key="3">
    <source>
        <dbReference type="ARBA" id="ARBA00023125"/>
    </source>
</evidence>
<evidence type="ECO:0000313" key="7">
    <source>
        <dbReference type="Proteomes" id="UP000230821"/>
    </source>
</evidence>
<dbReference type="InterPro" id="IPR000847">
    <property type="entry name" value="LysR_HTH_N"/>
</dbReference>
<dbReference type="InterPro" id="IPR036390">
    <property type="entry name" value="WH_DNA-bd_sf"/>
</dbReference>
<reference evidence="6 7" key="1">
    <citation type="submission" date="2017-10" db="EMBL/GenBank/DDBJ databases">
        <title>Novel microbial diversity and functional potential in the marine mammal oral microbiome.</title>
        <authorList>
            <person name="Dudek N.K."/>
            <person name="Sun C.L."/>
            <person name="Burstein D."/>
            <person name="Kantor R.S."/>
            <person name="Aliaga Goltsman D.S."/>
            <person name="Bik E.M."/>
            <person name="Thomas B.C."/>
            <person name="Banfield J.F."/>
            <person name="Relman D.A."/>
        </authorList>
    </citation>
    <scope>NUCLEOTIDE SEQUENCE [LARGE SCALE GENOMIC DNA]</scope>
    <source>
        <strain evidence="6">DOLJORAL78_47_16</strain>
    </source>
</reference>
<dbReference type="SUPFAM" id="SSF53850">
    <property type="entry name" value="Periplasmic binding protein-like II"/>
    <property type="match status" value="1"/>
</dbReference>
<dbReference type="Gene3D" id="3.40.190.290">
    <property type="match status" value="1"/>
</dbReference>
<comment type="similarity">
    <text evidence="1">Belongs to the LysR transcriptional regulatory family.</text>
</comment>
<evidence type="ECO:0000313" key="6">
    <source>
        <dbReference type="EMBL" id="PIE35587.1"/>
    </source>
</evidence>
<dbReference type="GO" id="GO:0000976">
    <property type="term" value="F:transcription cis-regulatory region binding"/>
    <property type="evidence" value="ECO:0007669"/>
    <property type="project" value="TreeGrafter"/>
</dbReference>
<dbReference type="InterPro" id="IPR005119">
    <property type="entry name" value="LysR_subst-bd"/>
</dbReference>
<feature type="domain" description="HTH lysR-type" evidence="5">
    <location>
        <begin position="1"/>
        <end position="58"/>
    </location>
</feature>
<sequence length="304" mass="34490">MNIHYLKTFFTIARTESFTGAARALHLTQPAVSAHIKSLESSLKVRLFERNRASKKTTLTYEGEILLEYTERIFALLDEMETGFNEMKTLYKGGRVSIATTAVIGIYFLPPIFRQFRAKYPGIVIDNRIGNSRSVLDMVLESKVELGIMRKVEEFPSSLMSTFLHGEKLLCIASPHHQLAHKKSIPIHSLQGLLFINREAGTRTRKQIEQWLLEQHLTTINSIDVGHIEAVKKAVEEGLGISIVPEVAVKRELEANLVTSLDIENFHLQADYYLVHFSNRRLSNAVQAFLYALKRLHASGNESR</sequence>
<evidence type="ECO:0000256" key="4">
    <source>
        <dbReference type="ARBA" id="ARBA00023163"/>
    </source>
</evidence>
<dbReference type="GO" id="GO:0003700">
    <property type="term" value="F:DNA-binding transcription factor activity"/>
    <property type="evidence" value="ECO:0007669"/>
    <property type="project" value="InterPro"/>
</dbReference>
<dbReference type="AlphaFoldDB" id="A0A2G6KIV1"/>
<evidence type="ECO:0000259" key="5">
    <source>
        <dbReference type="PROSITE" id="PS50931"/>
    </source>
</evidence>
<dbReference type="PRINTS" id="PR00039">
    <property type="entry name" value="HTHLYSR"/>
</dbReference>
<dbReference type="PANTHER" id="PTHR30126">
    <property type="entry name" value="HTH-TYPE TRANSCRIPTIONAL REGULATOR"/>
    <property type="match status" value="1"/>
</dbReference>
<dbReference type="EMBL" id="PDSK01000039">
    <property type="protein sequence ID" value="PIE35587.1"/>
    <property type="molecule type" value="Genomic_DNA"/>
</dbReference>
<keyword evidence="3" id="KW-0238">DNA-binding</keyword>
<gene>
    <name evidence="6" type="ORF">CSA56_03655</name>
</gene>
<protein>
    <recommendedName>
        <fullName evidence="5">HTH lysR-type domain-containing protein</fullName>
    </recommendedName>
</protein>
<name>A0A2G6KIV1_9BACT</name>
<comment type="caution">
    <text evidence="6">The sequence shown here is derived from an EMBL/GenBank/DDBJ whole genome shotgun (WGS) entry which is preliminary data.</text>
</comment>
<organism evidence="6 7">
    <name type="scientific">candidate division KSB3 bacterium</name>
    <dbReference type="NCBI Taxonomy" id="2044937"/>
    <lineage>
        <taxon>Bacteria</taxon>
        <taxon>candidate division KSB3</taxon>
    </lineage>
</organism>
<evidence type="ECO:0000256" key="1">
    <source>
        <dbReference type="ARBA" id="ARBA00009437"/>
    </source>
</evidence>
<dbReference type="Pfam" id="PF00126">
    <property type="entry name" value="HTH_1"/>
    <property type="match status" value="1"/>
</dbReference>
<evidence type="ECO:0000256" key="2">
    <source>
        <dbReference type="ARBA" id="ARBA00023015"/>
    </source>
</evidence>
<dbReference type="InterPro" id="IPR036388">
    <property type="entry name" value="WH-like_DNA-bd_sf"/>
</dbReference>
<proteinExistence type="inferred from homology"/>
<keyword evidence="2" id="KW-0805">Transcription regulation</keyword>
<dbReference type="Pfam" id="PF03466">
    <property type="entry name" value="LysR_substrate"/>
    <property type="match status" value="1"/>
</dbReference>
<dbReference type="Proteomes" id="UP000230821">
    <property type="component" value="Unassembled WGS sequence"/>
</dbReference>